<dbReference type="InterPro" id="IPR007211">
    <property type="entry name" value="DUF378"/>
</dbReference>
<sequence length="80" mass="8332">MKALHGTAFVLTVVGGLNWGLVALGTYMGGNWNVVNLLLGAWPQVETLVYLLVGLSALNLLFTHKGDCRACGTGAPGMGM</sequence>
<accession>A0A1F6BVX3</accession>
<comment type="caution">
    <text evidence="2">The sequence shown here is derived from an EMBL/GenBank/DDBJ whole genome shotgun (WGS) entry which is preliminary data.</text>
</comment>
<name>A0A1F6BVX3_9BACT</name>
<dbReference type="PANTHER" id="PTHR37304:SF1">
    <property type="entry name" value="MEMBRANE PROTEIN"/>
    <property type="match status" value="1"/>
</dbReference>
<dbReference type="AlphaFoldDB" id="A0A1F6BVX3"/>
<keyword evidence="1" id="KW-0472">Membrane</keyword>
<evidence type="ECO:0000313" key="3">
    <source>
        <dbReference type="Proteomes" id="UP000179014"/>
    </source>
</evidence>
<dbReference type="Proteomes" id="UP000179014">
    <property type="component" value="Unassembled WGS sequence"/>
</dbReference>
<keyword evidence="1" id="KW-0812">Transmembrane</keyword>
<proteinExistence type="predicted"/>
<dbReference type="PANTHER" id="PTHR37304">
    <property type="entry name" value="MEMBRANE PROTEIN-RELATED"/>
    <property type="match status" value="1"/>
</dbReference>
<dbReference type="Pfam" id="PF04070">
    <property type="entry name" value="DUF378"/>
    <property type="match status" value="1"/>
</dbReference>
<organism evidence="2 3">
    <name type="scientific">Candidatus Kaiserbacteria bacterium GWA2_50_9</name>
    <dbReference type="NCBI Taxonomy" id="1798474"/>
    <lineage>
        <taxon>Bacteria</taxon>
        <taxon>Candidatus Kaiseribacteriota</taxon>
    </lineage>
</organism>
<protein>
    <recommendedName>
        <fullName evidence="4">DUF378 domain-containing protein</fullName>
    </recommendedName>
</protein>
<evidence type="ECO:0008006" key="4">
    <source>
        <dbReference type="Google" id="ProtNLM"/>
    </source>
</evidence>
<evidence type="ECO:0000313" key="2">
    <source>
        <dbReference type="EMBL" id="OGG41081.1"/>
    </source>
</evidence>
<gene>
    <name evidence="2" type="ORF">A2118_02740</name>
</gene>
<keyword evidence="1" id="KW-1133">Transmembrane helix</keyword>
<dbReference type="EMBL" id="MFKN01000015">
    <property type="protein sequence ID" value="OGG41081.1"/>
    <property type="molecule type" value="Genomic_DNA"/>
</dbReference>
<dbReference type="STRING" id="1798474.A2118_02740"/>
<reference evidence="2 3" key="1">
    <citation type="journal article" date="2016" name="Nat. Commun.">
        <title>Thousands of microbial genomes shed light on interconnected biogeochemical processes in an aquifer system.</title>
        <authorList>
            <person name="Anantharaman K."/>
            <person name="Brown C.T."/>
            <person name="Hug L.A."/>
            <person name="Sharon I."/>
            <person name="Castelle C.J."/>
            <person name="Probst A.J."/>
            <person name="Thomas B.C."/>
            <person name="Singh A."/>
            <person name="Wilkins M.J."/>
            <person name="Karaoz U."/>
            <person name="Brodie E.L."/>
            <person name="Williams K.H."/>
            <person name="Hubbard S.S."/>
            <person name="Banfield J.F."/>
        </authorList>
    </citation>
    <scope>NUCLEOTIDE SEQUENCE [LARGE SCALE GENOMIC DNA]</scope>
</reference>
<evidence type="ECO:0000256" key="1">
    <source>
        <dbReference type="SAM" id="Phobius"/>
    </source>
</evidence>
<feature type="transmembrane region" description="Helical" evidence="1">
    <location>
        <begin position="7"/>
        <end position="29"/>
    </location>
</feature>
<feature type="transmembrane region" description="Helical" evidence="1">
    <location>
        <begin position="41"/>
        <end position="62"/>
    </location>
</feature>